<organism evidence="5 6">
    <name type="scientific">Rhizobium soli</name>
    <dbReference type="NCBI Taxonomy" id="424798"/>
    <lineage>
        <taxon>Bacteria</taxon>
        <taxon>Pseudomonadati</taxon>
        <taxon>Pseudomonadota</taxon>
        <taxon>Alphaproteobacteria</taxon>
        <taxon>Hyphomicrobiales</taxon>
        <taxon>Rhizobiaceae</taxon>
        <taxon>Rhizobium/Agrobacterium group</taxon>
        <taxon>Rhizobium</taxon>
    </lineage>
</organism>
<feature type="chain" id="PRO_5030870371" evidence="3">
    <location>
        <begin position="24"/>
        <end position="358"/>
    </location>
</feature>
<reference evidence="5 6" key="1">
    <citation type="submission" date="2020-08" db="EMBL/GenBank/DDBJ databases">
        <title>The Agave Microbiome: Exploring the role of microbial communities in plant adaptations to desert environments.</title>
        <authorList>
            <person name="Partida-Martinez L.P."/>
        </authorList>
    </citation>
    <scope>NUCLEOTIDE SEQUENCE [LARGE SCALE GENOMIC DNA]</scope>
    <source>
        <strain evidence="5 6">AS3.12</strain>
    </source>
</reference>
<comment type="caution">
    <text evidence="5">The sequence shown here is derived from an EMBL/GenBank/DDBJ whole genome shotgun (WGS) entry which is preliminary data.</text>
</comment>
<dbReference type="PANTHER" id="PTHR47151">
    <property type="entry name" value="LEU/ILE/VAL-BINDING ABC TRANSPORTER SUBUNIT"/>
    <property type="match status" value="1"/>
</dbReference>
<dbReference type="Gene3D" id="3.40.50.2300">
    <property type="match status" value="2"/>
</dbReference>
<evidence type="ECO:0000256" key="3">
    <source>
        <dbReference type="SAM" id="SignalP"/>
    </source>
</evidence>
<evidence type="ECO:0000313" key="5">
    <source>
        <dbReference type="EMBL" id="MBB6506754.1"/>
    </source>
</evidence>
<proteinExistence type="inferred from homology"/>
<protein>
    <submittedName>
        <fullName evidence="5">Branched-chain amino acid transport system substrate-binding protein</fullName>
    </submittedName>
</protein>
<sequence length="358" mass="37312">MDIRTLISAGLFASFLAAPSGSAAIIGVVAPKSGPYALLGAQIYQGARAAAEANGDTLVELDESCDENGGLAVSKSLTDAKASAAIGFLCVETLTTALPALKAAAIPAVSVSVRSKILMEDALRNDWPFFRLAPTETAEADAVASAILSRWKAEPIAFIDDGTIYGRELSSAVRQKLEPSGIRPAFTDVFRPGQEQQIALVRRLSKAGATHVFIGGDRNDTAIIVRDAAAERVRLTVMGGDALRAANRPVGLANGVLAAALPDYAVAPEASTAVTQLRAGNVEPEGYVLPAYAATELVHRAVTETSNGRSLTDTLAAGSFTTAIGPVAFGPDHELKQNPFRLVEWQGTDFVEIGPATD</sequence>
<dbReference type="SUPFAM" id="SSF53822">
    <property type="entry name" value="Periplasmic binding protein-like I"/>
    <property type="match status" value="1"/>
</dbReference>
<dbReference type="RefSeq" id="WP_184653235.1">
    <property type="nucleotide sequence ID" value="NZ_JACHBU010000001.1"/>
</dbReference>
<feature type="signal peptide" evidence="3">
    <location>
        <begin position="1"/>
        <end position="23"/>
    </location>
</feature>
<keyword evidence="2 3" id="KW-0732">Signal</keyword>
<dbReference type="InterPro" id="IPR028081">
    <property type="entry name" value="Leu-bd"/>
</dbReference>
<feature type="domain" description="Leucine-binding protein" evidence="4">
    <location>
        <begin position="26"/>
        <end position="347"/>
    </location>
</feature>
<accession>A0A7X0JGF0</accession>
<dbReference type="AlphaFoldDB" id="A0A7X0JGF0"/>
<dbReference type="CDD" id="cd06342">
    <property type="entry name" value="PBP1_ABC_LIVBP-like"/>
    <property type="match status" value="1"/>
</dbReference>
<evidence type="ECO:0000256" key="2">
    <source>
        <dbReference type="ARBA" id="ARBA00022729"/>
    </source>
</evidence>
<evidence type="ECO:0000256" key="1">
    <source>
        <dbReference type="ARBA" id="ARBA00010062"/>
    </source>
</evidence>
<comment type="similarity">
    <text evidence="1">Belongs to the leucine-binding protein family.</text>
</comment>
<dbReference type="EMBL" id="JACHBU010000001">
    <property type="protein sequence ID" value="MBB6506754.1"/>
    <property type="molecule type" value="Genomic_DNA"/>
</dbReference>
<dbReference type="InterPro" id="IPR028082">
    <property type="entry name" value="Peripla_BP_I"/>
</dbReference>
<dbReference type="PANTHER" id="PTHR47151:SF2">
    <property type="entry name" value="AMINO ACID BINDING PROTEIN"/>
    <property type="match status" value="1"/>
</dbReference>
<name>A0A7X0JGF0_9HYPH</name>
<dbReference type="Pfam" id="PF13458">
    <property type="entry name" value="Peripla_BP_6"/>
    <property type="match status" value="1"/>
</dbReference>
<evidence type="ECO:0000313" key="6">
    <source>
        <dbReference type="Proteomes" id="UP000585437"/>
    </source>
</evidence>
<dbReference type="Proteomes" id="UP000585437">
    <property type="component" value="Unassembled WGS sequence"/>
</dbReference>
<evidence type="ECO:0000259" key="4">
    <source>
        <dbReference type="Pfam" id="PF13458"/>
    </source>
</evidence>
<gene>
    <name evidence="5" type="ORF">F4695_000073</name>
</gene>
<keyword evidence="6" id="KW-1185">Reference proteome</keyword>